<organism evidence="4 5">
    <name type="scientific">Herbiconiux oxytropis</name>
    <dbReference type="NCBI Taxonomy" id="2970915"/>
    <lineage>
        <taxon>Bacteria</taxon>
        <taxon>Bacillati</taxon>
        <taxon>Actinomycetota</taxon>
        <taxon>Actinomycetes</taxon>
        <taxon>Micrococcales</taxon>
        <taxon>Microbacteriaceae</taxon>
        <taxon>Herbiconiux</taxon>
    </lineage>
</organism>
<dbReference type="Proteomes" id="UP001165587">
    <property type="component" value="Unassembled WGS sequence"/>
</dbReference>
<dbReference type="Pfam" id="PF02567">
    <property type="entry name" value="PhzC-PhzF"/>
    <property type="match status" value="1"/>
</dbReference>
<keyword evidence="5" id="KW-1185">Reference proteome</keyword>
<protein>
    <submittedName>
        <fullName evidence="4">PhzF family phenazine biosynthesis protein</fullName>
    </submittedName>
</protein>
<feature type="active site" evidence="3">
    <location>
        <position position="59"/>
    </location>
</feature>
<evidence type="ECO:0000256" key="2">
    <source>
        <dbReference type="ARBA" id="ARBA00023235"/>
    </source>
</evidence>
<accession>A0AA42BVA8</accession>
<dbReference type="PANTHER" id="PTHR13774:SF39">
    <property type="entry name" value="BIOSYNTHESIS PROTEIN, PUTATIVE-RELATED"/>
    <property type="match status" value="1"/>
</dbReference>
<dbReference type="AlphaFoldDB" id="A0AA42BVA8"/>
<dbReference type="GO" id="GO:0005737">
    <property type="term" value="C:cytoplasm"/>
    <property type="evidence" value="ECO:0007669"/>
    <property type="project" value="TreeGrafter"/>
</dbReference>
<evidence type="ECO:0000313" key="4">
    <source>
        <dbReference type="EMBL" id="MCS5727822.1"/>
    </source>
</evidence>
<comment type="similarity">
    <text evidence="1">Belongs to the PhzF family.</text>
</comment>
<gene>
    <name evidence="4" type="ORF">N1028_18150</name>
</gene>
<evidence type="ECO:0000313" key="5">
    <source>
        <dbReference type="Proteomes" id="UP001165587"/>
    </source>
</evidence>
<comment type="caution">
    <text evidence="4">The sequence shown here is derived from an EMBL/GenBank/DDBJ whole genome shotgun (WGS) entry which is preliminary data.</text>
</comment>
<dbReference type="PANTHER" id="PTHR13774">
    <property type="entry name" value="PHENAZINE BIOSYNTHESIS PROTEIN"/>
    <property type="match status" value="1"/>
</dbReference>
<dbReference type="NCBIfam" id="TIGR00654">
    <property type="entry name" value="PhzF_family"/>
    <property type="match status" value="1"/>
</dbReference>
<dbReference type="EMBL" id="JANLCK010000015">
    <property type="protein sequence ID" value="MCS5727822.1"/>
    <property type="molecule type" value="Genomic_DNA"/>
</dbReference>
<evidence type="ECO:0000256" key="1">
    <source>
        <dbReference type="ARBA" id="ARBA00008270"/>
    </source>
</evidence>
<dbReference type="GO" id="GO:0016853">
    <property type="term" value="F:isomerase activity"/>
    <property type="evidence" value="ECO:0007669"/>
    <property type="project" value="UniProtKB-KW"/>
</dbReference>
<reference evidence="4" key="1">
    <citation type="submission" date="2022-08" db="EMBL/GenBank/DDBJ databases">
        <authorList>
            <person name="Deng Y."/>
            <person name="Han X.-F."/>
            <person name="Zhang Y.-Q."/>
        </authorList>
    </citation>
    <scope>NUCLEOTIDE SEQUENCE</scope>
    <source>
        <strain evidence="4">CPCC 203407</strain>
    </source>
</reference>
<sequence length="316" mass="32014">MDDSTTGRSPDPDRDLDIRRLSAFAAEPGGGNPAGVVLDASGLSDERMLAVAAEVGFSETAFVTEPAIDGDPRHVRVRYFSPDAEVPFCGHATIATSVLLAADRGVGAFVLETEVGAIAVTTAPGEASGGSAGAASRAASGLVASFVSVEPSVRMLPAGVEERLLGLLGLTAADLDPRWPVREAFAGNRHPVVPLASEAVFDAFAFDPGAVRALMDEQGWKGTVTVVLLPAAAGPGAGSLEVEARNLFPVGDITEDPATGSAAASLGGYLRELGAVRAPARVLVHQGRHVGRPSVLAVEVPETGGIAVGGGADPLD</sequence>
<dbReference type="InterPro" id="IPR003719">
    <property type="entry name" value="Phenazine_PhzF-like"/>
</dbReference>
<dbReference type="Gene3D" id="3.10.310.10">
    <property type="entry name" value="Diaminopimelate Epimerase, Chain A, domain 1"/>
    <property type="match status" value="2"/>
</dbReference>
<dbReference type="RefSeq" id="WP_259530882.1">
    <property type="nucleotide sequence ID" value="NZ_JANLCK010000015.1"/>
</dbReference>
<evidence type="ECO:0000256" key="3">
    <source>
        <dbReference type="PIRSR" id="PIRSR016184-1"/>
    </source>
</evidence>
<dbReference type="PIRSF" id="PIRSF016184">
    <property type="entry name" value="PhzC_PhzF"/>
    <property type="match status" value="1"/>
</dbReference>
<name>A0AA42BVA8_9MICO</name>
<proteinExistence type="inferred from homology"/>
<keyword evidence="2" id="KW-0413">Isomerase</keyword>
<dbReference type="SUPFAM" id="SSF54506">
    <property type="entry name" value="Diaminopimelate epimerase-like"/>
    <property type="match status" value="1"/>
</dbReference>